<evidence type="ECO:0000313" key="5">
    <source>
        <dbReference type="Proteomes" id="UP000015102"/>
    </source>
</evidence>
<keyword evidence="3" id="KW-0812">Transmembrane</keyword>
<evidence type="ECO:0000313" key="4">
    <source>
        <dbReference type="EnsemblMetazoa" id="MESCA002082-PA"/>
    </source>
</evidence>
<evidence type="ECO:0000256" key="1">
    <source>
        <dbReference type="ARBA" id="ARBA00006484"/>
    </source>
</evidence>
<dbReference type="EMBL" id="CAQQ02091004">
    <property type="status" value="NOT_ANNOTATED_CDS"/>
    <property type="molecule type" value="Genomic_DNA"/>
</dbReference>
<name>T1GFE1_MEGSC</name>
<dbReference type="Proteomes" id="UP000015102">
    <property type="component" value="Unassembled WGS sequence"/>
</dbReference>
<dbReference type="InterPro" id="IPR036291">
    <property type="entry name" value="NAD(P)-bd_dom_sf"/>
</dbReference>
<dbReference type="Pfam" id="PF00106">
    <property type="entry name" value="adh_short"/>
    <property type="match status" value="1"/>
</dbReference>
<dbReference type="Gene3D" id="3.40.50.720">
    <property type="entry name" value="NAD(P)-binding Rossmann-like Domain"/>
    <property type="match status" value="1"/>
</dbReference>
<comment type="similarity">
    <text evidence="1">Belongs to the short-chain dehydrogenases/reductases (SDR) family.</text>
</comment>
<dbReference type="PANTHER" id="PTHR43115:SF4">
    <property type="entry name" value="DEHYDROGENASE_REDUCTASE SDR FAMILY MEMBER 11"/>
    <property type="match status" value="1"/>
</dbReference>
<dbReference type="PANTHER" id="PTHR43115">
    <property type="entry name" value="DEHYDROGENASE/REDUCTASE SDR FAMILY MEMBER 11"/>
    <property type="match status" value="1"/>
</dbReference>
<dbReference type="AlphaFoldDB" id="T1GFE1"/>
<dbReference type="EMBL" id="CAQQ02091003">
    <property type="status" value="NOT_ANNOTATED_CDS"/>
    <property type="molecule type" value="Genomic_DNA"/>
</dbReference>
<keyword evidence="2" id="KW-0560">Oxidoreductase</keyword>
<keyword evidence="3" id="KW-1133">Transmembrane helix</keyword>
<dbReference type="SUPFAM" id="SSF51735">
    <property type="entry name" value="NAD(P)-binding Rossmann-fold domains"/>
    <property type="match status" value="1"/>
</dbReference>
<dbReference type="EnsemblMetazoa" id="MESCA002082-RA">
    <property type="protein sequence ID" value="MESCA002082-PA"/>
    <property type="gene ID" value="MESCA002082"/>
</dbReference>
<proteinExistence type="inferred from homology"/>
<evidence type="ECO:0008006" key="6">
    <source>
        <dbReference type="Google" id="ProtNLM"/>
    </source>
</evidence>
<reference evidence="5" key="1">
    <citation type="submission" date="2013-02" db="EMBL/GenBank/DDBJ databases">
        <authorList>
            <person name="Hughes D."/>
        </authorList>
    </citation>
    <scope>NUCLEOTIDE SEQUENCE</scope>
    <source>
        <strain>Durham</strain>
        <strain evidence="5">NC isolate 2 -- Noor lab</strain>
    </source>
</reference>
<accession>T1GFE1</accession>
<dbReference type="InterPro" id="IPR002347">
    <property type="entry name" value="SDR_fam"/>
</dbReference>
<dbReference type="STRING" id="36166.T1GFE1"/>
<feature type="transmembrane region" description="Helical" evidence="3">
    <location>
        <begin position="12"/>
        <end position="37"/>
    </location>
</feature>
<protein>
    <recommendedName>
        <fullName evidence="6">Dehydrogenase/reductase SDR family member 11</fullName>
    </recommendedName>
</protein>
<sequence length="77" mass="8294">MDRWKNKVAVVTGASSGIGAACVVGLVKAGMVVVALARREDKLISLKQSVPQNLQSKIDRNGDQSLAVGSYYERYLI</sequence>
<dbReference type="HOGENOM" id="CLU_2640954_0_0_1"/>
<evidence type="ECO:0000256" key="3">
    <source>
        <dbReference type="SAM" id="Phobius"/>
    </source>
</evidence>
<dbReference type="GO" id="GO:0016491">
    <property type="term" value="F:oxidoreductase activity"/>
    <property type="evidence" value="ECO:0007669"/>
    <property type="project" value="UniProtKB-KW"/>
</dbReference>
<keyword evidence="3" id="KW-0472">Membrane</keyword>
<reference evidence="4" key="2">
    <citation type="submission" date="2015-06" db="UniProtKB">
        <authorList>
            <consortium name="EnsemblMetazoa"/>
        </authorList>
    </citation>
    <scope>IDENTIFICATION</scope>
</reference>
<keyword evidence="5" id="KW-1185">Reference proteome</keyword>
<organism evidence="4 5">
    <name type="scientific">Megaselia scalaris</name>
    <name type="common">Humpbacked fly</name>
    <name type="synonym">Phora scalaris</name>
    <dbReference type="NCBI Taxonomy" id="36166"/>
    <lineage>
        <taxon>Eukaryota</taxon>
        <taxon>Metazoa</taxon>
        <taxon>Ecdysozoa</taxon>
        <taxon>Arthropoda</taxon>
        <taxon>Hexapoda</taxon>
        <taxon>Insecta</taxon>
        <taxon>Pterygota</taxon>
        <taxon>Neoptera</taxon>
        <taxon>Endopterygota</taxon>
        <taxon>Diptera</taxon>
        <taxon>Brachycera</taxon>
        <taxon>Muscomorpha</taxon>
        <taxon>Platypezoidea</taxon>
        <taxon>Phoridae</taxon>
        <taxon>Megaseliini</taxon>
        <taxon>Megaselia</taxon>
    </lineage>
</organism>
<evidence type="ECO:0000256" key="2">
    <source>
        <dbReference type="ARBA" id="ARBA00023002"/>
    </source>
</evidence>
<dbReference type="PROSITE" id="PS51257">
    <property type="entry name" value="PROKAR_LIPOPROTEIN"/>
    <property type="match status" value="1"/>
</dbReference>